<dbReference type="GO" id="GO:0050661">
    <property type="term" value="F:NADP binding"/>
    <property type="evidence" value="ECO:0007669"/>
    <property type="project" value="InterPro"/>
</dbReference>
<comment type="caution">
    <text evidence="1">The sequence shown here is derived from an EMBL/GenBank/DDBJ whole genome shotgun (WGS) entry which is preliminary data.</text>
</comment>
<keyword evidence="2" id="KW-1185">Reference proteome</keyword>
<sequence>MRCTFLWRTQSVLRGVRAATEVKSVLRSLPYERRLGFLRALHSDVLNHEEQIMAANRLDCSAFAQQQHNVVSPRPSFGKSSSSFSVDESIKNKWCEPSYNSTHSEDRTELSPLRIKKLLAGIEGLMRFPDPISTSSTDVKITQETCSSCQLAVQDVPVPLGVVGVLSRYRPRMTLDAVAMCIQSGNAVIIDGGASVMNTNGAIMASVRRALIAADIPVAAVVFVEANETENDVTAEWLQASDSVDLGIVCGNSKLYHYACQRAAIPLIRASGRACSLYVDKSADYETALRVVLNAKFQRPNATNAVNTLILHESYPRIQELLHTLNSQGVLLLGDTAAKKLASSCIDILASEEVYNGLTEGLADFHRVLCVKVVRDLRSAIYFLDLFGSGQSDGIIATDESAIREYCDLVDTAVVLVNASTRLSSGTALGRGADLAIATSKVHARGPLTLAVLTTKKIVVRSMNPEGALRQ</sequence>
<name>A0A1X0NJJ4_9TRYP</name>
<dbReference type="Gene3D" id="3.40.605.10">
    <property type="entry name" value="Aldehyde Dehydrogenase, Chain A, domain 1"/>
    <property type="match status" value="1"/>
</dbReference>
<proteinExistence type="predicted"/>
<dbReference type="Gene3D" id="3.40.309.10">
    <property type="entry name" value="Aldehyde Dehydrogenase, Chain A, domain 2"/>
    <property type="match status" value="1"/>
</dbReference>
<dbReference type="PIRSF" id="PIRSF000151">
    <property type="entry name" value="GPR"/>
    <property type="match status" value="1"/>
</dbReference>
<dbReference type="InterPro" id="IPR016162">
    <property type="entry name" value="Ald_DH_N"/>
</dbReference>
<dbReference type="EMBL" id="NBCO01000039">
    <property type="protein sequence ID" value="ORC84944.1"/>
    <property type="molecule type" value="Genomic_DNA"/>
</dbReference>
<accession>A0A1X0NJJ4</accession>
<dbReference type="STRING" id="67003.A0A1X0NJJ4"/>
<evidence type="ECO:0000313" key="1">
    <source>
        <dbReference type="EMBL" id="ORC84944.1"/>
    </source>
</evidence>
<dbReference type="VEuPathDB" id="TriTrypDB:TM35_000391180"/>
<dbReference type="PANTHER" id="PTHR11063">
    <property type="entry name" value="GLUTAMATE SEMIALDEHYDE DEHYDROGENASE"/>
    <property type="match status" value="1"/>
</dbReference>
<dbReference type="Proteomes" id="UP000192257">
    <property type="component" value="Unassembled WGS sequence"/>
</dbReference>
<organism evidence="1 2">
    <name type="scientific">Trypanosoma theileri</name>
    <dbReference type="NCBI Taxonomy" id="67003"/>
    <lineage>
        <taxon>Eukaryota</taxon>
        <taxon>Discoba</taxon>
        <taxon>Euglenozoa</taxon>
        <taxon>Kinetoplastea</taxon>
        <taxon>Metakinetoplastina</taxon>
        <taxon>Trypanosomatida</taxon>
        <taxon>Trypanosomatidae</taxon>
        <taxon>Trypanosoma</taxon>
    </lineage>
</organism>
<dbReference type="OrthoDB" id="247282at2759"/>
<dbReference type="RefSeq" id="XP_028879010.1">
    <property type="nucleotide sequence ID" value="XM_029029634.1"/>
</dbReference>
<protein>
    <submittedName>
        <fullName evidence="1">Gamma-glutamyl phosphate reductase-like protein</fullName>
    </submittedName>
</protein>
<dbReference type="PANTHER" id="PTHR11063:SF8">
    <property type="entry name" value="DELTA-1-PYRROLINE-5-CARBOXYLATE SYNTHASE"/>
    <property type="match status" value="1"/>
</dbReference>
<dbReference type="AlphaFoldDB" id="A0A1X0NJJ4"/>
<gene>
    <name evidence="1" type="ORF">TM35_000391180</name>
</gene>
<dbReference type="GeneID" id="39989414"/>
<dbReference type="GO" id="GO:0004350">
    <property type="term" value="F:glutamate-5-semialdehyde dehydrogenase activity"/>
    <property type="evidence" value="ECO:0007669"/>
    <property type="project" value="InterPro"/>
</dbReference>
<evidence type="ECO:0000313" key="2">
    <source>
        <dbReference type="Proteomes" id="UP000192257"/>
    </source>
</evidence>
<dbReference type="InterPro" id="IPR016161">
    <property type="entry name" value="Ald_DH/histidinol_DH"/>
</dbReference>
<dbReference type="SUPFAM" id="SSF53720">
    <property type="entry name" value="ALDH-like"/>
    <property type="match status" value="1"/>
</dbReference>
<dbReference type="InterPro" id="IPR012134">
    <property type="entry name" value="Glu-5-SA_DH"/>
</dbReference>
<dbReference type="InterPro" id="IPR016163">
    <property type="entry name" value="Ald_DH_C"/>
</dbReference>
<reference evidence="1 2" key="1">
    <citation type="submission" date="2017-03" db="EMBL/GenBank/DDBJ databases">
        <title>An alternative strategy for trypanosome survival in the mammalian bloodstream revealed through genome and transcriptome analysis of the ubiquitous bovine parasite Trypanosoma (Megatrypanum) theileri.</title>
        <authorList>
            <person name="Kelly S."/>
            <person name="Ivens A."/>
            <person name="Mott A."/>
            <person name="O'Neill E."/>
            <person name="Emms D."/>
            <person name="Macleod O."/>
            <person name="Voorheis P."/>
            <person name="Matthews J."/>
            <person name="Matthews K."/>
            <person name="Carrington M."/>
        </authorList>
    </citation>
    <scope>NUCLEOTIDE SEQUENCE [LARGE SCALE GENOMIC DNA]</scope>
    <source>
        <strain evidence="1">Edinburgh</strain>
    </source>
</reference>